<comment type="caution">
    <text evidence="10">The sequence shown here is derived from an EMBL/GenBank/DDBJ whole genome shotgun (WGS) entry which is preliminary data.</text>
</comment>
<sequence>MHVSSRLGLALGFTLLCGSAMAEHPMVAAHRGHSVASQTEAARAANSAIAAPVQQARIQGRSSQLRYQVINGSAMLGGDMMLGNADYVRQHGVPDFGRLLAHRSPEAAKARQAQIAASNVSLSAPAGSSSNGVTRAVSRWPNNVLYYVIDSSMNTKGRQAITDGLAMLAARSPIRFVARTSEANYVNFTAGSGCWSYVGMIGGKQDISLGSGCEYSFVVAHEVMHALGWQHEHQRADRDAYLTINLANITSGMEYNFDKLPATESEAYGAYDFASIMHYDAYAFSSNGKPTMVPVSSSVGLNSFGQSTTLSAGDVDALNHFYPASSSSSSATSSASSSRASSSSSRASSSSSSAAASSSSSRASSASSASSSRASSAASSSSSKAASSSSASSRSSSSSSTASQAFVITPSSNTLSVTLGRTGSLAFAIQGTSTELSGATRYAASISNSAVVGISGLGIANGSSSADKWLLVKPSRRGTSTIRLYATSASGRMSSFDLTVTVR</sequence>
<evidence type="ECO:0000256" key="5">
    <source>
        <dbReference type="ARBA" id="ARBA00023049"/>
    </source>
</evidence>
<organism evidence="10 11">
    <name type="scientific">Uliginosibacterium paludis</name>
    <dbReference type="NCBI Taxonomy" id="1615952"/>
    <lineage>
        <taxon>Bacteria</taxon>
        <taxon>Pseudomonadati</taxon>
        <taxon>Pseudomonadota</taxon>
        <taxon>Betaproteobacteria</taxon>
        <taxon>Rhodocyclales</taxon>
        <taxon>Zoogloeaceae</taxon>
        <taxon>Uliginosibacterium</taxon>
    </lineage>
</organism>
<dbReference type="InterPro" id="IPR024079">
    <property type="entry name" value="MetalloPept_cat_dom_sf"/>
</dbReference>
<dbReference type="InterPro" id="IPR034035">
    <property type="entry name" value="Astacin-like_dom"/>
</dbReference>
<keyword evidence="2 6" id="KW-0479">Metal-binding</keyword>
<dbReference type="SMART" id="SM00235">
    <property type="entry name" value="ZnMc"/>
    <property type="match status" value="1"/>
</dbReference>
<keyword evidence="5 6" id="KW-0482">Metalloprotease</keyword>
<evidence type="ECO:0000256" key="3">
    <source>
        <dbReference type="ARBA" id="ARBA00022801"/>
    </source>
</evidence>
<dbReference type="PRINTS" id="PR00480">
    <property type="entry name" value="ASTACIN"/>
</dbReference>
<comment type="cofactor">
    <cofactor evidence="6">
        <name>Zn(2+)</name>
        <dbReference type="ChEBI" id="CHEBI:29105"/>
    </cofactor>
    <text evidence="6">Binds 1 zinc ion per subunit.</text>
</comment>
<evidence type="ECO:0000256" key="6">
    <source>
        <dbReference type="PROSITE-ProRule" id="PRU01211"/>
    </source>
</evidence>
<accession>A0ABV2CQD4</accession>
<dbReference type="PANTHER" id="PTHR10127">
    <property type="entry name" value="DISCOIDIN, CUB, EGF, LAMININ , AND ZINC METALLOPROTEASE DOMAIN CONTAINING"/>
    <property type="match status" value="1"/>
</dbReference>
<keyword evidence="11" id="KW-1185">Reference proteome</keyword>
<feature type="region of interest" description="Disordered" evidence="7">
    <location>
        <begin position="325"/>
        <end position="398"/>
    </location>
</feature>
<dbReference type="InterPro" id="IPR006026">
    <property type="entry name" value="Peptidase_Metallo"/>
</dbReference>
<dbReference type="PROSITE" id="PS51864">
    <property type="entry name" value="ASTACIN"/>
    <property type="match status" value="1"/>
</dbReference>
<evidence type="ECO:0000256" key="8">
    <source>
        <dbReference type="SAM" id="SignalP"/>
    </source>
</evidence>
<keyword evidence="8" id="KW-0732">Signal</keyword>
<name>A0ABV2CQD4_9RHOO</name>
<reference evidence="10 11" key="1">
    <citation type="submission" date="2024-07" db="EMBL/GenBank/DDBJ databases">
        <title>Uliginosibacterium paludis KCTC:42655.</title>
        <authorList>
            <person name="Kim M.K."/>
        </authorList>
    </citation>
    <scope>NUCLEOTIDE SEQUENCE [LARGE SCALE GENOMIC DNA]</scope>
    <source>
        <strain evidence="10 11">KCTC 42655</strain>
    </source>
</reference>
<dbReference type="Proteomes" id="UP001548590">
    <property type="component" value="Unassembled WGS sequence"/>
</dbReference>
<feature type="chain" id="PRO_5045414386" evidence="8">
    <location>
        <begin position="23"/>
        <end position="503"/>
    </location>
</feature>
<dbReference type="InterPro" id="IPR001506">
    <property type="entry name" value="Peptidase_M12A"/>
</dbReference>
<feature type="domain" description="Peptidase M12A" evidence="9">
    <location>
        <begin position="131"/>
        <end position="325"/>
    </location>
</feature>
<dbReference type="Gene3D" id="3.40.390.10">
    <property type="entry name" value="Collagenase (Catalytic Domain)"/>
    <property type="match status" value="1"/>
</dbReference>
<comment type="caution">
    <text evidence="6">Lacks conserved residue(s) required for the propagation of feature annotation.</text>
</comment>
<dbReference type="PANTHER" id="PTHR10127:SF780">
    <property type="entry name" value="METALLOENDOPEPTIDASE"/>
    <property type="match status" value="1"/>
</dbReference>
<keyword evidence="4 6" id="KW-0862">Zinc</keyword>
<feature type="binding site" evidence="6">
    <location>
        <position position="225"/>
    </location>
    <ligand>
        <name>Zn(2+)</name>
        <dbReference type="ChEBI" id="CHEBI:29105"/>
        <note>catalytic</note>
    </ligand>
</feature>
<keyword evidence="1 6" id="KW-0645">Protease</keyword>
<dbReference type="SUPFAM" id="SSF55486">
    <property type="entry name" value="Metalloproteases ('zincins'), catalytic domain"/>
    <property type="match status" value="1"/>
</dbReference>
<proteinExistence type="predicted"/>
<gene>
    <name evidence="10" type="ORF">ABVT11_09900</name>
</gene>
<evidence type="ECO:0000313" key="11">
    <source>
        <dbReference type="Proteomes" id="UP001548590"/>
    </source>
</evidence>
<evidence type="ECO:0000259" key="9">
    <source>
        <dbReference type="PROSITE" id="PS51864"/>
    </source>
</evidence>
<dbReference type="EMBL" id="JBEWLZ010000004">
    <property type="protein sequence ID" value="MET1490140.1"/>
    <property type="molecule type" value="Genomic_DNA"/>
</dbReference>
<keyword evidence="3 6" id="KW-0378">Hydrolase</keyword>
<feature type="binding site" evidence="6">
    <location>
        <position position="221"/>
    </location>
    <ligand>
        <name>Zn(2+)</name>
        <dbReference type="ChEBI" id="CHEBI:29105"/>
        <note>catalytic</note>
    </ligand>
</feature>
<feature type="active site" evidence="6">
    <location>
        <position position="222"/>
    </location>
</feature>
<evidence type="ECO:0000256" key="2">
    <source>
        <dbReference type="ARBA" id="ARBA00022723"/>
    </source>
</evidence>
<feature type="binding site" evidence="6">
    <location>
        <position position="231"/>
    </location>
    <ligand>
        <name>Zn(2+)</name>
        <dbReference type="ChEBI" id="CHEBI:29105"/>
        <note>catalytic</note>
    </ligand>
</feature>
<dbReference type="Pfam" id="PF01400">
    <property type="entry name" value="Astacin"/>
    <property type="match status" value="1"/>
</dbReference>
<evidence type="ECO:0000256" key="4">
    <source>
        <dbReference type="ARBA" id="ARBA00022833"/>
    </source>
</evidence>
<feature type="signal peptide" evidence="8">
    <location>
        <begin position="1"/>
        <end position="22"/>
    </location>
</feature>
<dbReference type="RefSeq" id="WP_345923659.1">
    <property type="nucleotide sequence ID" value="NZ_JBDIVF010000001.1"/>
</dbReference>
<evidence type="ECO:0000313" key="10">
    <source>
        <dbReference type="EMBL" id="MET1490140.1"/>
    </source>
</evidence>
<evidence type="ECO:0000256" key="1">
    <source>
        <dbReference type="ARBA" id="ARBA00022670"/>
    </source>
</evidence>
<evidence type="ECO:0000256" key="7">
    <source>
        <dbReference type="SAM" id="MobiDB-lite"/>
    </source>
</evidence>
<protein>
    <submittedName>
        <fullName evidence="10">M12 family metallopeptidase</fullName>
    </submittedName>
</protein>
<dbReference type="CDD" id="cd04280">
    <property type="entry name" value="ZnMc_astacin_like"/>
    <property type="match status" value="1"/>
</dbReference>